<proteinExistence type="predicted"/>
<evidence type="ECO:0000313" key="2">
    <source>
        <dbReference type="Proteomes" id="UP000434209"/>
    </source>
</evidence>
<evidence type="ECO:0000313" key="1">
    <source>
        <dbReference type="EMBL" id="QGZ58911.1"/>
    </source>
</evidence>
<dbReference type="RefSeq" id="WP_158762098.1">
    <property type="nucleotide sequence ID" value="NZ_CP046911.1"/>
</dbReference>
<sequence length="153" mass="16465">MDTIQPFRSGSKATPSFHLAHVRSLIRCPGTGGDAVDPARNNMALNYEDRVAGEVSVILPGGRASHALAFESPACDEVPSHRLAHGVLNGITYWFRCSDAPGVRDDAPCFRAYFDCEGTWFFFYTQDCALPFGAEVSFSGYAHGAAWSVASAA</sequence>
<dbReference type="EMBL" id="CP046911">
    <property type="protein sequence ID" value="QGZ58911.1"/>
    <property type="molecule type" value="Genomic_DNA"/>
</dbReference>
<keyword evidence="2" id="KW-1185">Reference proteome</keyword>
<accession>A0A7Z2JBU2</accession>
<dbReference type="Proteomes" id="UP000434209">
    <property type="component" value="Chromosome 3"/>
</dbReference>
<name>A0A7Z2JBU2_9BURK</name>
<dbReference type="AlphaFoldDB" id="A0A7Z2JBU2"/>
<reference evidence="1 2" key="1">
    <citation type="submission" date="2019-12" db="EMBL/GenBank/DDBJ databases">
        <title>Paraburkholderia acidiphila 7Q-K02 sp. nov and Paraburkholderia acidisoli DHF22 sp. nov., two strains isolated from forest soil.</title>
        <authorList>
            <person name="Gao Z."/>
            <person name="Qiu L."/>
        </authorList>
    </citation>
    <scope>NUCLEOTIDE SEQUENCE [LARGE SCALE GENOMIC DNA]</scope>
    <source>
        <strain evidence="1 2">7Q-K02</strain>
    </source>
</reference>
<dbReference type="OrthoDB" id="9096459at2"/>
<gene>
    <name evidence="1" type="ORF">FAZ97_28620</name>
</gene>
<protein>
    <submittedName>
        <fullName evidence="1">Uncharacterized protein</fullName>
    </submittedName>
</protein>
<dbReference type="KEGG" id="pacp:FAZ97_28620"/>
<organism evidence="1 2">
    <name type="scientific">Paraburkholderia acidiphila</name>
    <dbReference type="NCBI Taxonomy" id="2571747"/>
    <lineage>
        <taxon>Bacteria</taxon>
        <taxon>Pseudomonadati</taxon>
        <taxon>Pseudomonadota</taxon>
        <taxon>Betaproteobacteria</taxon>
        <taxon>Burkholderiales</taxon>
        <taxon>Burkholderiaceae</taxon>
        <taxon>Paraburkholderia</taxon>
    </lineage>
</organism>